<reference evidence="1 2" key="1">
    <citation type="submission" date="2014-12" db="EMBL/GenBank/DDBJ databases">
        <title>Genome assembly of Enhygromyxa salina DSM 15201.</title>
        <authorList>
            <person name="Sharma G."/>
            <person name="Subramanian S."/>
        </authorList>
    </citation>
    <scope>NUCLEOTIDE SEQUENCE [LARGE SCALE GENOMIC DNA]</scope>
    <source>
        <strain evidence="1 2">DSM 15201</strain>
    </source>
</reference>
<evidence type="ECO:0000313" key="2">
    <source>
        <dbReference type="Proteomes" id="UP000031599"/>
    </source>
</evidence>
<name>A0A0C1ZCI7_9BACT</name>
<dbReference type="EMBL" id="JMCC02000054">
    <property type="protein sequence ID" value="KIG15409.1"/>
    <property type="molecule type" value="Genomic_DNA"/>
</dbReference>
<gene>
    <name evidence="1" type="ORF">DB30_05605</name>
</gene>
<dbReference type="AlphaFoldDB" id="A0A0C1ZCI7"/>
<protein>
    <submittedName>
        <fullName evidence="1">Uncharacterized protein</fullName>
    </submittedName>
</protein>
<accession>A0A0C1ZCI7</accession>
<proteinExistence type="predicted"/>
<sequence>MSAALVVFHALGLRSEAQLTGAWTWARMIGSLAESLAVQGLDMRTYPLRLPHYDYVEGGLDDDTAPAGRPEP</sequence>
<dbReference type="Proteomes" id="UP000031599">
    <property type="component" value="Unassembled WGS sequence"/>
</dbReference>
<evidence type="ECO:0000313" key="1">
    <source>
        <dbReference type="EMBL" id="KIG15409.1"/>
    </source>
</evidence>
<comment type="caution">
    <text evidence="1">The sequence shown here is derived from an EMBL/GenBank/DDBJ whole genome shotgun (WGS) entry which is preliminary data.</text>
</comment>
<organism evidence="1 2">
    <name type="scientific">Enhygromyxa salina</name>
    <dbReference type="NCBI Taxonomy" id="215803"/>
    <lineage>
        <taxon>Bacteria</taxon>
        <taxon>Pseudomonadati</taxon>
        <taxon>Myxococcota</taxon>
        <taxon>Polyangia</taxon>
        <taxon>Nannocystales</taxon>
        <taxon>Nannocystaceae</taxon>
        <taxon>Enhygromyxa</taxon>
    </lineage>
</organism>